<proteinExistence type="inferred from homology"/>
<dbReference type="InterPro" id="IPR000847">
    <property type="entry name" value="LysR_HTH_N"/>
</dbReference>
<dbReference type="Pfam" id="PF03466">
    <property type="entry name" value="LysR_substrate"/>
    <property type="match status" value="1"/>
</dbReference>
<feature type="domain" description="HTH lysR-type" evidence="5">
    <location>
        <begin position="8"/>
        <end position="65"/>
    </location>
</feature>
<comment type="caution">
    <text evidence="6">The sequence shown here is derived from an EMBL/GenBank/DDBJ whole genome shotgun (WGS) entry which is preliminary data.</text>
</comment>
<evidence type="ECO:0000259" key="5">
    <source>
        <dbReference type="PROSITE" id="PS50931"/>
    </source>
</evidence>
<dbReference type="Gene3D" id="1.10.10.10">
    <property type="entry name" value="Winged helix-like DNA-binding domain superfamily/Winged helix DNA-binding domain"/>
    <property type="match status" value="1"/>
</dbReference>
<dbReference type="EMBL" id="LPHB01000025">
    <property type="protein sequence ID" value="KWA66173.1"/>
    <property type="molecule type" value="Genomic_DNA"/>
</dbReference>
<dbReference type="FunFam" id="1.10.10.10:FF:000001">
    <property type="entry name" value="LysR family transcriptional regulator"/>
    <property type="match status" value="1"/>
</dbReference>
<dbReference type="Pfam" id="PF00126">
    <property type="entry name" value="HTH_1"/>
    <property type="match status" value="1"/>
</dbReference>
<dbReference type="Gene3D" id="3.40.190.10">
    <property type="entry name" value="Periplasmic binding protein-like II"/>
    <property type="match status" value="1"/>
</dbReference>
<dbReference type="SUPFAM" id="SSF53850">
    <property type="entry name" value="Periplasmic binding protein-like II"/>
    <property type="match status" value="1"/>
</dbReference>
<comment type="similarity">
    <text evidence="1">Belongs to the LysR transcriptional regulatory family.</text>
</comment>
<dbReference type="AlphaFoldDB" id="A0A119WCL2"/>
<accession>A0A119WCL2</accession>
<keyword evidence="4" id="KW-0804">Transcription</keyword>
<evidence type="ECO:0000313" key="7">
    <source>
        <dbReference type="Proteomes" id="UP000068603"/>
    </source>
</evidence>
<evidence type="ECO:0000256" key="2">
    <source>
        <dbReference type="ARBA" id="ARBA00023015"/>
    </source>
</evidence>
<dbReference type="STRING" id="1503054.WT74_06420"/>
<organism evidence="6">
    <name type="scientific">Burkholderia stagnalis</name>
    <dbReference type="NCBI Taxonomy" id="1503054"/>
    <lineage>
        <taxon>Bacteria</taxon>
        <taxon>Pseudomonadati</taxon>
        <taxon>Pseudomonadota</taxon>
        <taxon>Betaproteobacteria</taxon>
        <taxon>Burkholderiales</taxon>
        <taxon>Burkholderiaceae</taxon>
        <taxon>Burkholderia</taxon>
        <taxon>Burkholderia cepacia complex</taxon>
    </lineage>
</organism>
<gene>
    <name evidence="6" type="ORF">WT44_08095</name>
</gene>
<dbReference type="CDD" id="cd05466">
    <property type="entry name" value="PBP2_LTTR_substrate"/>
    <property type="match status" value="1"/>
</dbReference>
<name>A0A119WCL2_9BURK</name>
<dbReference type="PANTHER" id="PTHR30126:SF98">
    <property type="entry name" value="HTH-TYPE TRANSCRIPTIONAL ACTIVATOR BAUR"/>
    <property type="match status" value="1"/>
</dbReference>
<dbReference type="GO" id="GO:0003700">
    <property type="term" value="F:DNA-binding transcription factor activity"/>
    <property type="evidence" value="ECO:0007669"/>
    <property type="project" value="InterPro"/>
</dbReference>
<dbReference type="SUPFAM" id="SSF46785">
    <property type="entry name" value="Winged helix' DNA-binding domain"/>
    <property type="match status" value="1"/>
</dbReference>
<protein>
    <submittedName>
        <fullName evidence="6">LysR family transcriptional regulator</fullName>
    </submittedName>
</protein>
<evidence type="ECO:0000256" key="4">
    <source>
        <dbReference type="ARBA" id="ARBA00023163"/>
    </source>
</evidence>
<dbReference type="InterPro" id="IPR036390">
    <property type="entry name" value="WH_DNA-bd_sf"/>
</dbReference>
<keyword evidence="2" id="KW-0805">Transcription regulation</keyword>
<dbReference type="InterPro" id="IPR005119">
    <property type="entry name" value="LysR_subst-bd"/>
</dbReference>
<dbReference type="InterPro" id="IPR036388">
    <property type="entry name" value="WH-like_DNA-bd_sf"/>
</dbReference>
<sequence>MLTTLRDMDLQLLRLFVTIVESGGFSAAQGRLGMAQSTISTQMAKLETRLGFRLCERGKRGFRLTPKGERVLQSTRRLLHALDAFTRDTQDVSGTLLGELRVGMSELLAPAVAESIARAVGRFRTRAPDVLIEILAVPPDELERRLLNGGLQLAIGYFSGRQAGLNYTPLFVEQQALYCGAAHPLFAKQAVTVDDVAQSNAVARLYKTGTSGARLRGRQPTAFSENVDADVIFILSGAHLGFLPEHVAAPWVAAGKMRRLLANRLGHAVEFQLATPKNADDDEVLDVFRRALVEQFDAPEPVDRLSPKIL</sequence>
<reference evidence="6 7" key="1">
    <citation type="submission" date="2015-11" db="EMBL/GenBank/DDBJ databases">
        <title>Expanding the genomic diversity of Burkholderia species for the development of highly accurate diagnostics.</title>
        <authorList>
            <person name="Sahl J."/>
            <person name="Keim P."/>
            <person name="Wagner D."/>
        </authorList>
    </citation>
    <scope>NUCLEOTIDE SEQUENCE [LARGE SCALE GENOMIC DNA]</scope>
    <source>
        <strain evidence="6 7">MSMB1960WGS</strain>
    </source>
</reference>
<evidence type="ECO:0000256" key="1">
    <source>
        <dbReference type="ARBA" id="ARBA00009437"/>
    </source>
</evidence>
<evidence type="ECO:0000256" key="3">
    <source>
        <dbReference type="ARBA" id="ARBA00023125"/>
    </source>
</evidence>
<keyword evidence="3" id="KW-0238">DNA-binding</keyword>
<dbReference type="PROSITE" id="PS50931">
    <property type="entry name" value="HTH_LYSR"/>
    <property type="match status" value="1"/>
</dbReference>
<evidence type="ECO:0000313" key="6">
    <source>
        <dbReference type="EMBL" id="KWA66173.1"/>
    </source>
</evidence>
<dbReference type="GO" id="GO:0000976">
    <property type="term" value="F:transcription cis-regulatory region binding"/>
    <property type="evidence" value="ECO:0007669"/>
    <property type="project" value="TreeGrafter"/>
</dbReference>
<dbReference type="Proteomes" id="UP000068603">
    <property type="component" value="Unassembled WGS sequence"/>
</dbReference>
<dbReference type="PANTHER" id="PTHR30126">
    <property type="entry name" value="HTH-TYPE TRANSCRIPTIONAL REGULATOR"/>
    <property type="match status" value="1"/>
</dbReference>